<dbReference type="Proteomes" id="UP001164513">
    <property type="component" value="Chromosome"/>
</dbReference>
<organism evidence="1 2">
    <name type="scientific">Borrelia miyamotoi</name>
    <dbReference type="NCBI Taxonomy" id="47466"/>
    <lineage>
        <taxon>Bacteria</taxon>
        <taxon>Pseudomonadati</taxon>
        <taxon>Spirochaetota</taxon>
        <taxon>Spirochaetia</taxon>
        <taxon>Spirochaetales</taxon>
        <taxon>Borreliaceae</taxon>
        <taxon>Borrelia</taxon>
    </lineage>
</organism>
<dbReference type="InterPro" id="IPR058240">
    <property type="entry name" value="rSAM_sf"/>
</dbReference>
<evidence type="ECO:0000313" key="2">
    <source>
        <dbReference type="Proteomes" id="UP001164513"/>
    </source>
</evidence>
<evidence type="ECO:0000313" key="1">
    <source>
        <dbReference type="EMBL" id="WAZ71624.1"/>
    </source>
</evidence>
<gene>
    <name evidence="1" type="ORF">O5404_00985</name>
</gene>
<evidence type="ECO:0008006" key="3">
    <source>
        <dbReference type="Google" id="ProtNLM"/>
    </source>
</evidence>
<dbReference type="AlphaFoldDB" id="A0AAX3JLR6"/>
<dbReference type="SUPFAM" id="SSF102114">
    <property type="entry name" value="Radical SAM enzymes"/>
    <property type="match status" value="1"/>
</dbReference>
<dbReference type="RefSeq" id="WP_241677606.1">
    <property type="nucleotide sequence ID" value="NZ_CP044625.1"/>
</dbReference>
<accession>A0AAX3JLR6</accession>
<proteinExistence type="predicted"/>
<name>A0AAX3JLR6_9SPIR</name>
<sequence length="80" mass="9407">MIYDEAKFEDFWFYALYFLESNGYMNYEISNFALKGCESKHNLRYWGLKPYLDLGIDSVGLLIGTKGDNLKAIMRRDDAF</sequence>
<dbReference type="EMBL" id="CP114720">
    <property type="protein sequence ID" value="WAZ71624.1"/>
    <property type="molecule type" value="Genomic_DNA"/>
</dbReference>
<reference evidence="1" key="1">
    <citation type="submission" date="2022-12" db="EMBL/GenBank/DDBJ databases">
        <title>B. miyamotoi WGS.</title>
        <authorList>
            <person name="Gabriele M."/>
            <person name="Kuleshov K.V."/>
            <person name="Hepner S."/>
            <person name="Hoornstra D."/>
            <person name="Hovius J.W."/>
            <person name="Platonov A.E."/>
            <person name="Fingerle V."/>
            <person name="Strube C."/>
        </authorList>
    </citation>
    <scope>NUCLEOTIDE SEQUENCE</scope>
    <source>
        <strain evidence="1">ZStruIII14-9</strain>
    </source>
</reference>
<protein>
    <recommendedName>
        <fullName evidence="3">K Homology domain-containing protein</fullName>
    </recommendedName>
</protein>